<protein>
    <submittedName>
        <fullName evidence="13">Innexin inx7</fullName>
    </submittedName>
</protein>
<dbReference type="Pfam" id="PF00876">
    <property type="entry name" value="Innexin"/>
    <property type="match status" value="1"/>
</dbReference>
<evidence type="ECO:0000313" key="14">
    <source>
        <dbReference type="Proteomes" id="UP000242457"/>
    </source>
</evidence>
<keyword evidence="4" id="KW-1003">Cell membrane</keyword>
<evidence type="ECO:0000256" key="5">
    <source>
        <dbReference type="ARBA" id="ARBA00022692"/>
    </source>
</evidence>
<evidence type="ECO:0000256" key="9">
    <source>
        <dbReference type="ARBA" id="ARBA00023065"/>
    </source>
</evidence>
<evidence type="ECO:0000256" key="11">
    <source>
        <dbReference type="ARBA" id="ARBA00023303"/>
    </source>
</evidence>
<dbReference type="GO" id="GO:0005921">
    <property type="term" value="C:gap junction"/>
    <property type="evidence" value="ECO:0007669"/>
    <property type="project" value="UniProtKB-SubCell"/>
</dbReference>
<keyword evidence="9" id="KW-0406">Ion transport</keyword>
<keyword evidence="7" id="KW-0965">Cell junction</keyword>
<reference evidence="13 14" key="1">
    <citation type="submission" date="2014-07" db="EMBL/GenBank/DDBJ databases">
        <title>Genomic and transcriptomic analysis on Apis cerana provide comprehensive insights into honey bee biology.</title>
        <authorList>
            <person name="Diao Q."/>
            <person name="Sun L."/>
            <person name="Zheng H."/>
            <person name="Zheng H."/>
            <person name="Xu S."/>
            <person name="Wang S."/>
            <person name="Zeng Z."/>
            <person name="Hu F."/>
            <person name="Su S."/>
            <person name="Wu J."/>
        </authorList>
    </citation>
    <scope>NUCLEOTIDE SEQUENCE [LARGE SCALE GENOMIC DNA]</scope>
    <source>
        <tissue evidence="13">Pupae without intestine</tissue>
    </source>
</reference>
<keyword evidence="3" id="KW-0813">Transport</keyword>
<keyword evidence="11" id="KW-0407">Ion channel</keyword>
<feature type="transmembrane region" description="Helical" evidence="12">
    <location>
        <begin position="37"/>
        <end position="55"/>
    </location>
</feature>
<evidence type="ECO:0000256" key="3">
    <source>
        <dbReference type="ARBA" id="ARBA00022448"/>
    </source>
</evidence>
<proteinExistence type="predicted"/>
<sequence length="62" mass="7285">MATVLTTFSVLKDHVKWKISQDYVAIDNLVFKMHYRFTFLILLIATLLVTAREFIGEHIRES</sequence>
<evidence type="ECO:0000256" key="1">
    <source>
        <dbReference type="ARBA" id="ARBA00004610"/>
    </source>
</evidence>
<name>A0A2A3E9X1_APICC</name>
<dbReference type="GO" id="GO:0034220">
    <property type="term" value="P:monoatomic ion transmembrane transport"/>
    <property type="evidence" value="ECO:0007669"/>
    <property type="project" value="UniProtKB-KW"/>
</dbReference>
<evidence type="ECO:0000256" key="8">
    <source>
        <dbReference type="ARBA" id="ARBA00022989"/>
    </source>
</evidence>
<keyword evidence="10 12" id="KW-0472">Membrane</keyword>
<evidence type="ECO:0000256" key="12">
    <source>
        <dbReference type="SAM" id="Phobius"/>
    </source>
</evidence>
<evidence type="ECO:0000256" key="10">
    <source>
        <dbReference type="ARBA" id="ARBA00023136"/>
    </source>
</evidence>
<keyword evidence="5 12" id="KW-0812">Transmembrane</keyword>
<keyword evidence="14" id="KW-1185">Reference proteome</keyword>
<dbReference type="EMBL" id="KZ288311">
    <property type="protein sequence ID" value="PBC28518.1"/>
    <property type="molecule type" value="Genomic_DNA"/>
</dbReference>
<gene>
    <name evidence="13" type="ORF">APICC_06732</name>
</gene>
<dbReference type="GO" id="GO:0005886">
    <property type="term" value="C:plasma membrane"/>
    <property type="evidence" value="ECO:0007669"/>
    <property type="project" value="UniProtKB-SubCell"/>
</dbReference>
<dbReference type="AlphaFoldDB" id="A0A2A3E9X1"/>
<evidence type="ECO:0000256" key="2">
    <source>
        <dbReference type="ARBA" id="ARBA00004651"/>
    </source>
</evidence>
<evidence type="ECO:0000256" key="4">
    <source>
        <dbReference type="ARBA" id="ARBA00022475"/>
    </source>
</evidence>
<evidence type="ECO:0000313" key="13">
    <source>
        <dbReference type="EMBL" id="PBC28518.1"/>
    </source>
</evidence>
<accession>A0A2A3E9X1</accession>
<dbReference type="STRING" id="94128.A0A2A3E9X1"/>
<comment type="subcellular location">
    <subcellularLocation>
        <location evidence="1">Cell junction</location>
        <location evidence="1">Gap junction</location>
    </subcellularLocation>
    <subcellularLocation>
        <location evidence="2">Cell membrane</location>
        <topology evidence="2">Multi-pass membrane protein</topology>
    </subcellularLocation>
</comment>
<organism evidence="13 14">
    <name type="scientific">Apis cerana cerana</name>
    <name type="common">Oriental honeybee</name>
    <dbReference type="NCBI Taxonomy" id="94128"/>
    <lineage>
        <taxon>Eukaryota</taxon>
        <taxon>Metazoa</taxon>
        <taxon>Ecdysozoa</taxon>
        <taxon>Arthropoda</taxon>
        <taxon>Hexapoda</taxon>
        <taxon>Insecta</taxon>
        <taxon>Pterygota</taxon>
        <taxon>Neoptera</taxon>
        <taxon>Endopterygota</taxon>
        <taxon>Hymenoptera</taxon>
        <taxon>Apocrita</taxon>
        <taxon>Aculeata</taxon>
        <taxon>Apoidea</taxon>
        <taxon>Anthophila</taxon>
        <taxon>Apidae</taxon>
        <taxon>Apis</taxon>
    </lineage>
</organism>
<evidence type="ECO:0000256" key="7">
    <source>
        <dbReference type="ARBA" id="ARBA00022949"/>
    </source>
</evidence>
<keyword evidence="8 12" id="KW-1133">Transmembrane helix</keyword>
<dbReference type="Proteomes" id="UP000242457">
    <property type="component" value="Unassembled WGS sequence"/>
</dbReference>
<dbReference type="InterPro" id="IPR000990">
    <property type="entry name" value="Innexin"/>
</dbReference>
<keyword evidence="6" id="KW-0303">Gap junction</keyword>
<evidence type="ECO:0000256" key="6">
    <source>
        <dbReference type="ARBA" id="ARBA00022868"/>
    </source>
</evidence>